<gene>
    <name evidence="3" type="ORF">DCF17_08450</name>
</gene>
<sequence length="458" mass="50405">MINALFEQFVEASAPSVMMRALMERIFAPDKLDTLFEQTAERQYTRELLFSSVVGLMSLVVSGIHPSVSAAYKALEKLIGVSRPALYGKLNGLEPAISQALVRYSDAELRPLVAALGTSAPAPLPGYAIRIADGNLLGATEHRITVLRPTRSGALPGKSIAVLDPQHQLVSDIFPCEDAHAQERSLLPQVLATVQANQVWIADRNFCTADFLSGIAQRQGYFVIRAHQNLPWQELDPLQEVGSSATGRVCEHPVRLDTQQGHALPMRRIVVRLKQPTRHGDLEVTLFTNLPVEVADAPTVAELYRSRWTVEEMFQVITDVFSCELNTLGYPKAALFVFCIAVVAFNILSTLKAALKAVHGVGKIESGLSDFYIVEEVQGTFRGMMIALPPPIWLPFAQMPVAAFAESLKTWAAQVDLKRFSSSPRGPKKLAKKEPFDPKHPHVATARLLKQKENKCSP</sequence>
<dbReference type="PANTHER" id="PTHR33258:SF1">
    <property type="entry name" value="TRANSPOSASE INSL FOR INSERTION SEQUENCE ELEMENT IS186A-RELATED"/>
    <property type="match status" value="1"/>
</dbReference>
<evidence type="ECO:0000313" key="4">
    <source>
        <dbReference type="Proteomes" id="UP000249081"/>
    </source>
</evidence>
<organism evidence="3 4">
    <name type="scientific">Shackletoniella antarctica</name>
    <dbReference type="NCBI Taxonomy" id="268115"/>
    <lineage>
        <taxon>Bacteria</taxon>
        <taxon>Bacillati</taxon>
        <taxon>Cyanobacteriota</taxon>
        <taxon>Cyanophyceae</taxon>
        <taxon>Oculatellales</taxon>
        <taxon>Oculatellaceae</taxon>
        <taxon>Shackletoniella</taxon>
    </lineage>
</organism>
<name>A0A2W4WCE6_9CYAN</name>
<evidence type="ECO:0000313" key="3">
    <source>
        <dbReference type="EMBL" id="PZO42566.1"/>
    </source>
</evidence>
<dbReference type="AlphaFoldDB" id="A0A2W4WCE6"/>
<dbReference type="Gene3D" id="3.90.350.10">
    <property type="entry name" value="Transposase Inhibitor Protein From Tn5, Chain A, domain 1"/>
    <property type="match status" value="1"/>
</dbReference>
<dbReference type="SUPFAM" id="SSF53098">
    <property type="entry name" value="Ribonuclease H-like"/>
    <property type="match status" value="1"/>
</dbReference>
<feature type="domain" description="Transposase IS4-like" evidence="2">
    <location>
        <begin position="158"/>
        <end position="327"/>
    </location>
</feature>
<dbReference type="GO" id="GO:0006313">
    <property type="term" value="P:DNA transposition"/>
    <property type="evidence" value="ECO:0007669"/>
    <property type="project" value="InterPro"/>
</dbReference>
<reference evidence="3 4" key="2">
    <citation type="submission" date="2018-06" db="EMBL/GenBank/DDBJ databases">
        <title>Metagenomic assembly of (sub)arctic Cyanobacteria and their associated microbiome from non-axenic cultures.</title>
        <authorList>
            <person name="Baurain D."/>
        </authorList>
    </citation>
    <scope>NUCLEOTIDE SEQUENCE [LARGE SCALE GENOMIC DNA]</scope>
    <source>
        <strain evidence="3">ULC041bin1</strain>
    </source>
</reference>
<accession>A0A2W4WCE6</accession>
<dbReference type="GO" id="GO:0004803">
    <property type="term" value="F:transposase activity"/>
    <property type="evidence" value="ECO:0007669"/>
    <property type="project" value="InterPro"/>
</dbReference>
<evidence type="ECO:0000256" key="1">
    <source>
        <dbReference type="SAM" id="MobiDB-lite"/>
    </source>
</evidence>
<feature type="region of interest" description="Disordered" evidence="1">
    <location>
        <begin position="420"/>
        <end position="442"/>
    </location>
</feature>
<comment type="caution">
    <text evidence="3">The sequence shown here is derived from an EMBL/GenBank/DDBJ whole genome shotgun (WGS) entry which is preliminary data.</text>
</comment>
<protein>
    <submittedName>
        <fullName evidence="3">IS4/IS5 family transposase</fullName>
    </submittedName>
</protein>
<dbReference type="Proteomes" id="UP000249081">
    <property type="component" value="Unassembled WGS sequence"/>
</dbReference>
<proteinExistence type="predicted"/>
<dbReference type="InterPro" id="IPR002559">
    <property type="entry name" value="Transposase_11"/>
</dbReference>
<dbReference type="InterPro" id="IPR012337">
    <property type="entry name" value="RNaseH-like_sf"/>
</dbReference>
<dbReference type="PANTHER" id="PTHR33258">
    <property type="entry name" value="TRANSPOSASE INSL FOR INSERTION SEQUENCE ELEMENT IS186A-RELATED"/>
    <property type="match status" value="1"/>
</dbReference>
<dbReference type="GO" id="GO:0003677">
    <property type="term" value="F:DNA binding"/>
    <property type="evidence" value="ECO:0007669"/>
    <property type="project" value="InterPro"/>
</dbReference>
<reference evidence="4" key="1">
    <citation type="submission" date="2018-04" db="EMBL/GenBank/DDBJ databases">
        <authorList>
            <person name="Cornet L."/>
        </authorList>
    </citation>
    <scope>NUCLEOTIDE SEQUENCE [LARGE SCALE GENOMIC DNA]</scope>
</reference>
<dbReference type="EMBL" id="QBMN01000045">
    <property type="protein sequence ID" value="PZO42566.1"/>
    <property type="molecule type" value="Genomic_DNA"/>
</dbReference>
<dbReference type="Pfam" id="PF01609">
    <property type="entry name" value="DDE_Tnp_1"/>
    <property type="match status" value="1"/>
</dbReference>
<evidence type="ECO:0000259" key="2">
    <source>
        <dbReference type="Pfam" id="PF01609"/>
    </source>
</evidence>